<feature type="site" description="Cleavage; by autolysis" evidence="3">
    <location>
        <begin position="178"/>
        <end position="179"/>
    </location>
</feature>
<sequence length="365" mass="38766">MEGFVGLHIGAGNHSYKLHSQYKKLCKRASREAVSLLNQGKSSMDVVEAVTTILENSPLTNAGYGSTLTWNGKVECDASIMDGSSLNWGGVGAVPGIKNPITLARALCERQGSILTLGRTTPCLLVGLGAKKWAAEAGIEVVSSKKLVSEKSLKYYWKCKKKLNMIEQATGILVSPLDTVGVVCLDKSGRVAASCSSGGIALKHSGRIGQAATYGAGVWAENGSDSSMAVCSSGCGEHLIRTMLAKQVSDDVKSSSCPTSALHNSLQTKFLESPFLTGVTDRLGGVAVLKVNGNGLGEFLWGHTTRTMCLGFMSTSDDSPRSRISTLSPHQIPGSNIVIEGMSFRTKSFRQDSDENFLQSTEYTK</sequence>
<evidence type="ECO:0000313" key="5">
    <source>
        <dbReference type="EMBL" id="KAK6640997.1"/>
    </source>
</evidence>
<accession>A0AAN8P481</accession>
<dbReference type="GO" id="GO:0005737">
    <property type="term" value="C:cytoplasm"/>
    <property type="evidence" value="ECO:0007669"/>
    <property type="project" value="TreeGrafter"/>
</dbReference>
<comment type="similarity">
    <text evidence="1">Belongs to the Ntn-hydrolase family.</text>
</comment>
<dbReference type="InterPro" id="IPR029055">
    <property type="entry name" value="Ntn_hydrolases_N"/>
</dbReference>
<evidence type="ECO:0000313" key="4">
    <source>
        <dbReference type="EMBL" id="KAK6636874.1"/>
    </source>
</evidence>
<dbReference type="CDD" id="cd04514">
    <property type="entry name" value="Taspase1_like"/>
    <property type="match status" value="1"/>
</dbReference>
<protein>
    <recommendedName>
        <fullName evidence="8">Threonine aspartase</fullName>
    </recommendedName>
</protein>
<dbReference type="Proteomes" id="UP001359485">
    <property type="component" value="Unassembled WGS sequence"/>
</dbReference>
<reference evidence="4 7" key="1">
    <citation type="submission" date="2023-10" db="EMBL/GenBank/DDBJ databases">
        <title>Genomes of two closely related lineages of the louse Polyplax serrata with different host specificities.</title>
        <authorList>
            <person name="Martinu J."/>
            <person name="Tarabai H."/>
            <person name="Stefka J."/>
            <person name="Hypsa V."/>
        </authorList>
    </citation>
    <scope>NUCLEOTIDE SEQUENCE [LARGE SCALE GENOMIC DNA]</scope>
    <source>
        <strain evidence="5">98ZLc_SE</strain>
        <strain evidence="4">HR10_N</strain>
    </source>
</reference>
<dbReference type="InterPro" id="IPR000246">
    <property type="entry name" value="Peptidase_T2"/>
</dbReference>
<gene>
    <name evidence="4" type="ORF">RUM43_010538</name>
    <name evidence="5" type="ORF">RUM44_012696</name>
</gene>
<evidence type="ECO:0000256" key="2">
    <source>
        <dbReference type="PIRSR" id="PIRSR600246-1"/>
    </source>
</evidence>
<dbReference type="Gene3D" id="3.60.20.30">
    <property type="entry name" value="(Glycosyl)asparaginase"/>
    <property type="match status" value="1"/>
</dbReference>
<dbReference type="GO" id="GO:0051604">
    <property type="term" value="P:protein maturation"/>
    <property type="evidence" value="ECO:0007669"/>
    <property type="project" value="TreeGrafter"/>
</dbReference>
<evidence type="ECO:0008006" key="8">
    <source>
        <dbReference type="Google" id="ProtNLM"/>
    </source>
</evidence>
<evidence type="ECO:0000313" key="7">
    <source>
        <dbReference type="Proteomes" id="UP001372834"/>
    </source>
</evidence>
<dbReference type="PANTHER" id="PTHR10188">
    <property type="entry name" value="L-ASPARAGINASE"/>
    <property type="match status" value="1"/>
</dbReference>
<organism evidence="4 7">
    <name type="scientific">Polyplax serrata</name>
    <name type="common">Common mouse louse</name>
    <dbReference type="NCBI Taxonomy" id="468196"/>
    <lineage>
        <taxon>Eukaryota</taxon>
        <taxon>Metazoa</taxon>
        <taxon>Ecdysozoa</taxon>
        <taxon>Arthropoda</taxon>
        <taxon>Hexapoda</taxon>
        <taxon>Insecta</taxon>
        <taxon>Pterygota</taxon>
        <taxon>Neoptera</taxon>
        <taxon>Paraneoptera</taxon>
        <taxon>Psocodea</taxon>
        <taxon>Troctomorpha</taxon>
        <taxon>Phthiraptera</taxon>
        <taxon>Anoplura</taxon>
        <taxon>Polyplacidae</taxon>
        <taxon>Polyplax</taxon>
    </lineage>
</organism>
<keyword evidence="6" id="KW-1185">Reference proteome</keyword>
<dbReference type="EMBL" id="JAWJWF010000001">
    <property type="protein sequence ID" value="KAK6640997.1"/>
    <property type="molecule type" value="Genomic_DNA"/>
</dbReference>
<feature type="active site" description="Nucleophile" evidence="2">
    <location>
        <position position="179"/>
    </location>
</feature>
<proteinExistence type="inferred from homology"/>
<dbReference type="GO" id="GO:0004298">
    <property type="term" value="F:threonine-type endopeptidase activity"/>
    <property type="evidence" value="ECO:0007669"/>
    <property type="project" value="InterPro"/>
</dbReference>
<evidence type="ECO:0000256" key="3">
    <source>
        <dbReference type="PIRSR" id="PIRSR600246-3"/>
    </source>
</evidence>
<dbReference type="EMBL" id="JAWJWE010000004">
    <property type="protein sequence ID" value="KAK6636874.1"/>
    <property type="molecule type" value="Genomic_DNA"/>
</dbReference>
<dbReference type="InterPro" id="IPR037464">
    <property type="entry name" value="Taspase1"/>
</dbReference>
<evidence type="ECO:0000256" key="1">
    <source>
        <dbReference type="ARBA" id="ARBA00010872"/>
    </source>
</evidence>
<dbReference type="PANTHER" id="PTHR10188:SF8">
    <property type="entry name" value="THREONINE ASPARTASE 1"/>
    <property type="match status" value="1"/>
</dbReference>
<dbReference type="Proteomes" id="UP001372834">
    <property type="component" value="Unassembled WGS sequence"/>
</dbReference>
<dbReference type="SUPFAM" id="SSF56235">
    <property type="entry name" value="N-terminal nucleophile aminohydrolases (Ntn hydrolases)"/>
    <property type="match status" value="1"/>
</dbReference>
<dbReference type="Pfam" id="PF01112">
    <property type="entry name" value="Asparaginase_2"/>
    <property type="match status" value="1"/>
</dbReference>
<name>A0AAN8P481_POLSC</name>
<evidence type="ECO:0000313" key="6">
    <source>
        <dbReference type="Proteomes" id="UP001359485"/>
    </source>
</evidence>
<dbReference type="AlphaFoldDB" id="A0AAN8P481"/>
<comment type="caution">
    <text evidence="4">The sequence shown here is derived from an EMBL/GenBank/DDBJ whole genome shotgun (WGS) entry which is preliminary data.</text>
</comment>